<gene>
    <name evidence="1" type="ORF">HINF_LOCUS32074</name>
    <name evidence="2" type="ORF">HINF_LOCUS71241</name>
</gene>
<reference evidence="2 3" key="2">
    <citation type="submission" date="2024-07" db="EMBL/GenBank/DDBJ databases">
        <authorList>
            <person name="Akdeniz Z."/>
        </authorList>
    </citation>
    <scope>NUCLEOTIDE SEQUENCE [LARGE SCALE GENOMIC DNA]</scope>
</reference>
<protein>
    <submittedName>
        <fullName evidence="2">Hypothetical_protein</fullName>
    </submittedName>
</protein>
<evidence type="ECO:0000313" key="1">
    <source>
        <dbReference type="EMBL" id="CAI9944429.1"/>
    </source>
</evidence>
<dbReference type="AlphaFoldDB" id="A0AA86PQR5"/>
<dbReference type="EMBL" id="CAXDID020000546">
    <property type="protein sequence ID" value="CAL6101547.1"/>
    <property type="molecule type" value="Genomic_DNA"/>
</dbReference>
<evidence type="ECO:0000313" key="3">
    <source>
        <dbReference type="Proteomes" id="UP001642409"/>
    </source>
</evidence>
<organism evidence="1">
    <name type="scientific">Hexamita inflata</name>
    <dbReference type="NCBI Taxonomy" id="28002"/>
    <lineage>
        <taxon>Eukaryota</taxon>
        <taxon>Metamonada</taxon>
        <taxon>Diplomonadida</taxon>
        <taxon>Hexamitidae</taxon>
        <taxon>Hexamitinae</taxon>
        <taxon>Hexamita</taxon>
    </lineage>
</organism>
<keyword evidence="3" id="KW-1185">Reference proteome</keyword>
<sequence length="762" mass="89104">MKDQIKQVPKTSRLFPHVNYENQLCFAGGGFSYTVDSDKKSKKKVEFSIKLPNQQDQYLKCHIPLGKIRNSLIYSIYNQLYLVQDGTYQLKYTLNTEIEQQNCGGTQNIVILRDFFLDARNGLRTLNEQELIPASQNLTYFNMCGQLFAYNQNLYEITLDDFQLHQYQLKANQTQILKNVKILQLTPPFIIFKDKNSTQAYNVFTQQTHEMSCEPVDIVSALGFVADPSMFKMFKYSDAQIGEFYELMRQKYAISPVLLELFDDFKVSKLDLDPQVLMVRLDVMNSKWTNFELVLPIIQRHLSIFVQLIRSELQIIYFLRCIMQSEQTLNQYLLLSFENKIEHKLVFDLACSMGLTSNLVKIALSFQNPFCAQKLLEFSLLGLVHLSNPQILSLIQVLRKTKEHPLIFQKLAQLTLSSQPLKSSLKLNHLENERFHYQHRLNQERDELNFQQFLLLQKPTLIDNNSDQFKMRTKLGFSSLQLALITEDPELMSLFLNQTGQRTNKSRTCLMLFCKHLKQFRIKPLVNVMKEIAIVEAGMIDENRICALQYMLQNSLYEMQELRECAFVQILVEKEIKLVQWTRTLFSSFLMLSEHITSKFVNNIQFIEKISVVDHILTAPTERDVKPLLQHINKDQLLQFRFEPQNTNTICYAHRLEIMLEFLPDVFITRNQHINQLVTTNKESFSIHAETLSNITHSLLGFNAQQLCETILKEGDHKDYFGKGLLLTPKKGKDIFGRPLNEIARMARESKQNWKKWPTIWE</sequence>
<dbReference type="EMBL" id="CATOUU010000727">
    <property type="protein sequence ID" value="CAI9944429.1"/>
    <property type="molecule type" value="Genomic_DNA"/>
</dbReference>
<reference evidence="1" key="1">
    <citation type="submission" date="2023-06" db="EMBL/GenBank/DDBJ databases">
        <authorList>
            <person name="Kurt Z."/>
        </authorList>
    </citation>
    <scope>NUCLEOTIDE SEQUENCE</scope>
</reference>
<name>A0AA86PQR5_9EUKA</name>
<accession>A0AA86PQR5</accession>
<comment type="caution">
    <text evidence="1">The sequence shown here is derived from an EMBL/GenBank/DDBJ whole genome shotgun (WGS) entry which is preliminary data.</text>
</comment>
<proteinExistence type="predicted"/>
<dbReference type="Proteomes" id="UP001642409">
    <property type="component" value="Unassembled WGS sequence"/>
</dbReference>
<evidence type="ECO:0000313" key="2">
    <source>
        <dbReference type="EMBL" id="CAL6101547.1"/>
    </source>
</evidence>